<keyword evidence="2" id="KW-0294">Fucose metabolism</keyword>
<dbReference type="PANTHER" id="PTHR13398">
    <property type="entry name" value="GDP-FUCOSE PROTEIN O-FUCOSYLTRANSFERASE 2"/>
    <property type="match status" value="1"/>
</dbReference>
<organism evidence="4 5">
    <name type="scientific">Vigna angularis var. angularis</name>
    <dbReference type="NCBI Taxonomy" id="157739"/>
    <lineage>
        <taxon>Eukaryota</taxon>
        <taxon>Viridiplantae</taxon>
        <taxon>Streptophyta</taxon>
        <taxon>Embryophyta</taxon>
        <taxon>Tracheophyta</taxon>
        <taxon>Spermatophyta</taxon>
        <taxon>Magnoliopsida</taxon>
        <taxon>eudicotyledons</taxon>
        <taxon>Gunneridae</taxon>
        <taxon>Pentapetalae</taxon>
        <taxon>rosids</taxon>
        <taxon>fabids</taxon>
        <taxon>Fabales</taxon>
        <taxon>Fabaceae</taxon>
        <taxon>Papilionoideae</taxon>
        <taxon>50 kb inversion clade</taxon>
        <taxon>NPAAA clade</taxon>
        <taxon>indigoferoid/millettioid clade</taxon>
        <taxon>Phaseoleae</taxon>
        <taxon>Vigna</taxon>
    </lineage>
</organism>
<dbReference type="Proteomes" id="UP000291084">
    <property type="component" value="Chromosome 3"/>
</dbReference>
<dbReference type="EMBL" id="AP015036">
    <property type="protein sequence ID" value="BAT81262.1"/>
    <property type="molecule type" value="Genomic_DNA"/>
</dbReference>
<evidence type="ECO:0000256" key="1">
    <source>
        <dbReference type="ARBA" id="ARBA00022679"/>
    </source>
</evidence>
<gene>
    <name evidence="4" type="primary">Vigan.03G094600</name>
    <name evidence="4" type="ORF">VIGAN_03094600</name>
</gene>
<dbReference type="InterPro" id="IPR045130">
    <property type="entry name" value="OFUT2-like"/>
</dbReference>
<name>A0A0S3RKY9_PHAAN</name>
<evidence type="ECO:0000256" key="3">
    <source>
        <dbReference type="ARBA" id="ARBA00023277"/>
    </source>
</evidence>
<accession>A0A0S3RKY9</accession>
<keyword evidence="1" id="KW-0808">Transferase</keyword>
<evidence type="ECO:0000313" key="5">
    <source>
        <dbReference type="Proteomes" id="UP000291084"/>
    </source>
</evidence>
<dbReference type="GO" id="GO:0006004">
    <property type="term" value="P:fucose metabolic process"/>
    <property type="evidence" value="ECO:0007669"/>
    <property type="project" value="UniProtKB-KW"/>
</dbReference>
<evidence type="ECO:0000313" key="4">
    <source>
        <dbReference type="EMBL" id="BAT81262.1"/>
    </source>
</evidence>
<keyword evidence="5" id="KW-1185">Reference proteome</keyword>
<dbReference type="AlphaFoldDB" id="A0A0S3RKY9"/>
<keyword evidence="3" id="KW-0119">Carbohydrate metabolism</keyword>
<dbReference type="PANTHER" id="PTHR13398:SF0">
    <property type="entry name" value="GDP-FUCOSE PROTEIN O-FUCOSYLTRANSFERASE 2"/>
    <property type="match status" value="1"/>
</dbReference>
<reference evidence="4 5" key="1">
    <citation type="journal article" date="2015" name="Sci. Rep.">
        <title>The power of single molecule real-time sequencing technology in the de novo assembly of a eukaryotic genome.</title>
        <authorList>
            <person name="Sakai H."/>
            <person name="Naito K."/>
            <person name="Ogiso-Tanaka E."/>
            <person name="Takahashi Y."/>
            <person name="Iseki K."/>
            <person name="Muto C."/>
            <person name="Satou K."/>
            <person name="Teruya K."/>
            <person name="Shiroma A."/>
            <person name="Shimoji M."/>
            <person name="Hirano T."/>
            <person name="Itoh T."/>
            <person name="Kaga A."/>
            <person name="Tomooka N."/>
        </authorList>
    </citation>
    <scope>NUCLEOTIDE SEQUENCE [LARGE SCALE GENOMIC DNA]</scope>
    <source>
        <strain evidence="5">cv. Shumari</strain>
    </source>
</reference>
<evidence type="ECO:0008006" key="6">
    <source>
        <dbReference type="Google" id="ProtNLM"/>
    </source>
</evidence>
<sequence>MREDKHVSLVKRPPQNSAKKWDSLLYMHHIEGDPQVEAMLDKTICAMSSVFIGAFGSTFTQDIRRLRKDSGSSSLCHEYLCHNEEPNIVAKME</sequence>
<proteinExistence type="predicted"/>
<protein>
    <recommendedName>
        <fullName evidence="6">O-fucosyltransferase family protein</fullName>
    </recommendedName>
</protein>
<dbReference type="GO" id="GO:0046922">
    <property type="term" value="F:peptide-O-fucosyltransferase activity"/>
    <property type="evidence" value="ECO:0007669"/>
    <property type="project" value="InterPro"/>
</dbReference>
<dbReference type="Gene3D" id="3.40.50.11350">
    <property type="match status" value="1"/>
</dbReference>
<evidence type="ECO:0000256" key="2">
    <source>
        <dbReference type="ARBA" id="ARBA00023253"/>
    </source>
</evidence>